<proteinExistence type="predicted"/>
<evidence type="ECO:0000256" key="1">
    <source>
        <dbReference type="SAM" id="MobiDB-lite"/>
    </source>
</evidence>
<dbReference type="EMBL" id="JN159975">
    <property type="protein sequence ID" value="AEP83817.1"/>
    <property type="molecule type" value="Genomic_DNA"/>
</dbReference>
<feature type="compositionally biased region" description="Basic and acidic residues" evidence="1">
    <location>
        <begin position="39"/>
        <end position="57"/>
    </location>
</feature>
<organism evidence="3">
    <name type="scientific">Venturia pyrina</name>
    <dbReference type="NCBI Taxonomy" id="415593"/>
    <lineage>
        <taxon>Eukaryota</taxon>
        <taxon>Fungi</taxon>
        <taxon>Dikarya</taxon>
        <taxon>Ascomycota</taxon>
        <taxon>Pezizomycotina</taxon>
        <taxon>Dothideomycetes</taxon>
        <taxon>Pleosporomycetidae</taxon>
        <taxon>Venturiales</taxon>
        <taxon>Venturiaceae</taxon>
        <taxon>Venturia</taxon>
    </lineage>
</organism>
<evidence type="ECO:0000313" key="3">
    <source>
        <dbReference type="EMBL" id="AEP83817.1"/>
    </source>
</evidence>
<protein>
    <submittedName>
        <fullName evidence="3">Cellophane-induced protein 1-like 1</fullName>
    </submittedName>
</protein>
<gene>
    <name evidence="3" type="primary">Cin1L1</name>
</gene>
<feature type="region of interest" description="Disordered" evidence="1">
    <location>
        <begin position="29"/>
        <end position="57"/>
    </location>
</feature>
<accession>G5CJT2</accession>
<keyword evidence="2" id="KW-0732">Signal</keyword>
<sequence>MRFTTFISLALAGFSLTNALAVPGNLHDIPKLDGPSGGKKLDDPNGVKKAEEHHPTGKQLQKEFCEKLATPSEGKECARNLKICRSVYHNKERKTTCELDVLRKFSATDKGKQYLVSY</sequence>
<feature type="chain" id="PRO_5003475405" evidence="2">
    <location>
        <begin position="20"/>
        <end position="118"/>
    </location>
</feature>
<feature type="signal peptide" evidence="2">
    <location>
        <begin position="1"/>
        <end position="19"/>
    </location>
</feature>
<dbReference type="AlphaFoldDB" id="G5CJT2"/>
<reference evidence="3" key="1">
    <citation type="journal article" date="2012" name="Biochim. Biophys. Acta">
        <title>Structure, dynamics and domain organization of the repeat protein Cin1 from the apple scab fungus.</title>
        <authorList>
            <person name="Mesarich C.H."/>
            <person name="Schmitz M."/>
            <person name="Tremouilhac P."/>
            <person name="McGillivray D.J."/>
            <person name="Templeton M.D."/>
            <person name="Dingley A.J."/>
        </authorList>
    </citation>
    <scope>NUCLEOTIDE SEQUENCE</scope>
    <source>
        <strain evidence="3">11032</strain>
    </source>
</reference>
<evidence type="ECO:0000256" key="2">
    <source>
        <dbReference type="SAM" id="SignalP"/>
    </source>
</evidence>
<name>G5CJT2_9PEZI</name>